<reference evidence="1 2" key="1">
    <citation type="journal article" date="2025" name="Anaerobe">
        <title>Description of Anaerococcus kampingiae sp. nov., Anaerococcus groningensis sp. nov., Anaerococcus martiniensis sp. nov., and Anaerococcus cruorum sp. nov., isolated from human clinical specimens.</title>
        <authorList>
            <person name="Boiten K.E."/>
            <person name="Meijer J."/>
            <person name="van Wezel E.M."/>
            <person name="Veloo A.C.M."/>
        </authorList>
    </citation>
    <scope>NUCLEOTIDE SEQUENCE [LARGE SCALE GENOMIC DNA]</scope>
    <source>
        <strain evidence="1 2">ENR0831</strain>
    </source>
</reference>
<evidence type="ECO:0000313" key="1">
    <source>
        <dbReference type="EMBL" id="MFO3664686.1"/>
    </source>
</evidence>
<dbReference type="Pfam" id="PF01992">
    <property type="entry name" value="vATP-synt_AC39"/>
    <property type="match status" value="1"/>
</dbReference>
<evidence type="ECO:0000313" key="2">
    <source>
        <dbReference type="Proteomes" id="UP001637996"/>
    </source>
</evidence>
<keyword evidence="2" id="KW-1185">Reference proteome</keyword>
<dbReference type="InterPro" id="IPR036079">
    <property type="entry name" value="ATPase_csu/dsu_sf"/>
</dbReference>
<organism evidence="1 2">
    <name type="scientific">Anaerococcus martiniensis</name>
    <dbReference type="NCBI Taxonomy" id="3115615"/>
    <lineage>
        <taxon>Bacteria</taxon>
        <taxon>Bacillati</taxon>
        <taxon>Bacillota</taxon>
        <taxon>Tissierellia</taxon>
        <taxon>Tissierellales</taxon>
        <taxon>Peptoniphilaceae</taxon>
        <taxon>Anaerococcus</taxon>
    </lineage>
</organism>
<gene>
    <name evidence="1" type="ORF">ACCQ41_00220</name>
</gene>
<dbReference type="RefSeq" id="WP_410030483.1">
    <property type="nucleotide sequence ID" value="NZ_JBGMEI010000001.1"/>
</dbReference>
<protein>
    <submittedName>
        <fullName evidence="1">V-type ATPase subunit</fullName>
    </submittedName>
</protein>
<comment type="caution">
    <text evidence="1">The sequence shown here is derived from an EMBL/GenBank/DDBJ whole genome shotgun (WGS) entry which is preliminary data.</text>
</comment>
<dbReference type="Proteomes" id="UP001637996">
    <property type="component" value="Unassembled WGS sequence"/>
</dbReference>
<dbReference type="EMBL" id="JBGMEI010000001">
    <property type="protein sequence ID" value="MFO3664686.1"/>
    <property type="molecule type" value="Genomic_DNA"/>
</dbReference>
<sequence length="326" mass="38749">MRDVLVKAKAKMGRMPDNDLYLALANEGDIDKKIDILSKAYPEVDNRKDKRSLENENFNWIFGELKSIDYFLHGIESEFFNLYFSKYEILFLQEVIESLVNKNYKRNYQSFKVNPLSKNFILDEDMDLESFVIANKASKYYRVLLPFLNENMEAESIIFLSSNALIKFYYRSLLKLAKKFNSKERKQIEKFLGEEINLLNFEMLYRLKSYYNRNDGDVFNYLIEGGNNFNGQRLKELAEMPKIDFLEKMSASKYKNIFIEYTHTHKEIRKRELKLYYGEITKQESDILYVISAMNILFISDENIDALLEVDESFTVEEAMEYLIVR</sequence>
<name>A0ABW9M7U2_9FIRM</name>
<dbReference type="InterPro" id="IPR002843">
    <property type="entry name" value="ATPase_V0-cplx_csu/dsu"/>
</dbReference>
<proteinExistence type="predicted"/>
<accession>A0ABW9M7U2</accession>
<dbReference type="SUPFAM" id="SSF103486">
    <property type="entry name" value="V-type ATP synthase subunit C"/>
    <property type="match status" value="1"/>
</dbReference>